<keyword evidence="2" id="KW-1185">Reference proteome</keyword>
<dbReference type="Proteomes" id="UP000036681">
    <property type="component" value="Unplaced"/>
</dbReference>
<reference evidence="3" key="1">
    <citation type="submission" date="2017-02" db="UniProtKB">
        <authorList>
            <consortium name="WormBaseParasite"/>
        </authorList>
    </citation>
    <scope>IDENTIFICATION</scope>
</reference>
<feature type="transmembrane region" description="Helical" evidence="1">
    <location>
        <begin position="57"/>
        <end position="76"/>
    </location>
</feature>
<evidence type="ECO:0000256" key="1">
    <source>
        <dbReference type="SAM" id="Phobius"/>
    </source>
</evidence>
<protein>
    <submittedName>
        <fullName evidence="3">Uncharacterized protein</fullName>
    </submittedName>
</protein>
<dbReference type="AlphaFoldDB" id="A0A0M3HRI6"/>
<evidence type="ECO:0000313" key="3">
    <source>
        <dbReference type="WBParaSite" id="ALUE_0000492401-mRNA-1"/>
    </source>
</evidence>
<organism evidence="2 3">
    <name type="scientific">Ascaris lumbricoides</name>
    <name type="common">Giant roundworm</name>
    <dbReference type="NCBI Taxonomy" id="6252"/>
    <lineage>
        <taxon>Eukaryota</taxon>
        <taxon>Metazoa</taxon>
        <taxon>Ecdysozoa</taxon>
        <taxon>Nematoda</taxon>
        <taxon>Chromadorea</taxon>
        <taxon>Rhabditida</taxon>
        <taxon>Spirurina</taxon>
        <taxon>Ascaridomorpha</taxon>
        <taxon>Ascaridoidea</taxon>
        <taxon>Ascarididae</taxon>
        <taxon>Ascaris</taxon>
    </lineage>
</organism>
<keyword evidence="1" id="KW-0472">Membrane</keyword>
<evidence type="ECO:0000313" key="2">
    <source>
        <dbReference type="Proteomes" id="UP000036681"/>
    </source>
</evidence>
<dbReference type="WBParaSite" id="ALUE_0000492401-mRNA-1">
    <property type="protein sequence ID" value="ALUE_0000492401-mRNA-1"/>
    <property type="gene ID" value="ALUE_0000492401"/>
</dbReference>
<proteinExistence type="predicted"/>
<keyword evidence="1" id="KW-1133">Transmembrane helix</keyword>
<accession>A0A0M3HRI6</accession>
<sequence>MDLFSRKSTAKRRNFWRAGDPPCGPVVRSLGPVRRAPLELPHLVDCKKKILRRNKRIGNTLIISLGAFHYLLANYGNA</sequence>
<name>A0A0M3HRI6_ASCLU</name>
<keyword evidence="1" id="KW-0812">Transmembrane</keyword>